<keyword evidence="2" id="KW-1185">Reference proteome</keyword>
<gene>
    <name evidence="1" type="ordered locus">Mefer_1016</name>
</gene>
<proteinExistence type="predicted"/>
<dbReference type="Proteomes" id="UP000001495">
    <property type="component" value="Chromosome"/>
</dbReference>
<dbReference type="STRING" id="573064.Mefer_1016"/>
<dbReference type="AlphaFoldDB" id="C7P8F2"/>
<evidence type="ECO:0000313" key="2">
    <source>
        <dbReference type="Proteomes" id="UP000001495"/>
    </source>
</evidence>
<reference evidence="1" key="1">
    <citation type="submission" date="2009-08" db="EMBL/GenBank/DDBJ databases">
        <title>Complete sequence of chromosome of Methanocaldococcus fervens AG86.</title>
        <authorList>
            <consortium name="US DOE Joint Genome Institute"/>
            <person name="Lucas S."/>
            <person name="Copeland A."/>
            <person name="Lapidus A."/>
            <person name="Glavina del Rio T."/>
            <person name="Tice H."/>
            <person name="Bruce D."/>
            <person name="Goodwin L."/>
            <person name="Pitluck S."/>
            <person name="Chertkov O."/>
            <person name="Detter J.C."/>
            <person name="Han C."/>
            <person name="Tapia R."/>
            <person name="Larimer F."/>
            <person name="Land M."/>
            <person name="Hauser L."/>
            <person name="Kyrpides N."/>
            <person name="Ovchinnikova G."/>
            <person name="Lupa-Sieprawska M."/>
            <person name="Whitman W.B."/>
        </authorList>
    </citation>
    <scope>NUCLEOTIDE SEQUENCE [LARGE SCALE GENOMIC DNA]</scope>
    <source>
        <strain evidence="1">AG86</strain>
    </source>
</reference>
<protein>
    <submittedName>
        <fullName evidence="1">Uncharacterized protein</fullName>
    </submittedName>
</protein>
<organism evidence="1 2">
    <name type="scientific">Methanocaldococcus fervens (strain DSM 4213 / JCM 15782 / AG86)</name>
    <name type="common">Methanococcus fervens</name>
    <dbReference type="NCBI Taxonomy" id="573064"/>
    <lineage>
        <taxon>Archaea</taxon>
        <taxon>Methanobacteriati</taxon>
        <taxon>Methanobacteriota</taxon>
        <taxon>Methanomada group</taxon>
        <taxon>Methanococci</taxon>
        <taxon>Methanococcales</taxon>
        <taxon>Methanocaldococcaceae</taxon>
        <taxon>Methanocaldococcus</taxon>
    </lineage>
</organism>
<dbReference type="KEGG" id="mfe:Mefer_1016"/>
<dbReference type="EMBL" id="CP001696">
    <property type="protein sequence ID" value="ACV24834.1"/>
    <property type="molecule type" value="Genomic_DNA"/>
</dbReference>
<sequence length="44" mass="5359">MPEFSVFDLDFDEILQKYNGKFWQLSYRSSGYLVYITQKFDIIL</sequence>
<dbReference type="eggNOG" id="arCOG14796">
    <property type="taxonomic scope" value="Archaea"/>
</dbReference>
<evidence type="ECO:0000313" key="1">
    <source>
        <dbReference type="EMBL" id="ACV24834.1"/>
    </source>
</evidence>
<dbReference type="HOGENOM" id="CLU_3210733_0_0_2"/>
<name>C7P8F2_METFA</name>
<accession>C7P8F2</accession>